<dbReference type="EMBL" id="JAELXS010000003">
    <property type="protein sequence ID" value="MBJ6121380.1"/>
    <property type="molecule type" value="Genomic_DNA"/>
</dbReference>
<organism evidence="3 4">
    <name type="scientific">Sphingomonas mollis</name>
    <dbReference type="NCBI Taxonomy" id="2795726"/>
    <lineage>
        <taxon>Bacteria</taxon>
        <taxon>Pseudomonadati</taxon>
        <taxon>Pseudomonadota</taxon>
        <taxon>Alphaproteobacteria</taxon>
        <taxon>Sphingomonadales</taxon>
        <taxon>Sphingomonadaceae</taxon>
        <taxon>Sphingomonas</taxon>
    </lineage>
</organism>
<feature type="compositionally biased region" description="Basic and acidic residues" evidence="1">
    <location>
        <begin position="85"/>
        <end position="131"/>
    </location>
</feature>
<dbReference type="Gene3D" id="3.40.50.10140">
    <property type="entry name" value="Toll/interleukin-1 receptor homology (TIR) domain"/>
    <property type="match status" value="1"/>
</dbReference>
<protein>
    <submittedName>
        <fullName evidence="3">TIR domain-containing protein</fullName>
    </submittedName>
</protein>
<name>A0ABS0XNL6_9SPHN</name>
<dbReference type="InterPro" id="IPR035897">
    <property type="entry name" value="Toll_tir_struct_dom_sf"/>
</dbReference>
<sequence>MSLATDRSSLIRINKEIGDMRAKEAAEVKRSAEAQKKMFAAQASATKASSASSRASYASAAERESKNMIAAQSNQSRYSDQVASKSKEAARLQERIVNEEERERKSTQAVDEKRRRDDATRQRADVEREKKAAVARQKVDRVLQQRISDLEAQLAEQLKASADATPSFSLSPPEGEQAVYDVFISHAWEDKAEFVDEFAQKARDAGLRVWYDRFSLRWGDSLRQGIDAGLRGSYFGVAVLSPNFFAKEWTNYELDGLIERALDGSGRLLPIWHRLTKDDVRKYAPSLAGRLALNTSLLSADDIVAELVTLRDSYRDSSEA</sequence>
<dbReference type="Proteomes" id="UP000640426">
    <property type="component" value="Unassembled WGS sequence"/>
</dbReference>
<evidence type="ECO:0000313" key="3">
    <source>
        <dbReference type="EMBL" id="MBJ6121380.1"/>
    </source>
</evidence>
<feature type="compositionally biased region" description="Polar residues" evidence="1">
    <location>
        <begin position="70"/>
        <end position="84"/>
    </location>
</feature>
<feature type="region of interest" description="Disordered" evidence="1">
    <location>
        <begin position="37"/>
        <end position="131"/>
    </location>
</feature>
<dbReference type="RefSeq" id="WP_199036229.1">
    <property type="nucleotide sequence ID" value="NZ_JAELXS010000003.1"/>
</dbReference>
<comment type="caution">
    <text evidence="3">The sequence shown here is derived from an EMBL/GenBank/DDBJ whole genome shotgun (WGS) entry which is preliminary data.</text>
</comment>
<dbReference type="Pfam" id="PF13676">
    <property type="entry name" value="TIR_2"/>
    <property type="match status" value="1"/>
</dbReference>
<feature type="compositionally biased region" description="Low complexity" evidence="1">
    <location>
        <begin position="40"/>
        <end position="60"/>
    </location>
</feature>
<dbReference type="PROSITE" id="PS50104">
    <property type="entry name" value="TIR"/>
    <property type="match status" value="1"/>
</dbReference>
<keyword evidence="4" id="KW-1185">Reference proteome</keyword>
<evidence type="ECO:0000256" key="1">
    <source>
        <dbReference type="SAM" id="MobiDB-lite"/>
    </source>
</evidence>
<dbReference type="SUPFAM" id="SSF52200">
    <property type="entry name" value="Toll/Interleukin receptor TIR domain"/>
    <property type="match status" value="1"/>
</dbReference>
<evidence type="ECO:0000259" key="2">
    <source>
        <dbReference type="PROSITE" id="PS50104"/>
    </source>
</evidence>
<dbReference type="SMART" id="SM00255">
    <property type="entry name" value="TIR"/>
    <property type="match status" value="1"/>
</dbReference>
<accession>A0ABS0XNL6</accession>
<evidence type="ECO:0000313" key="4">
    <source>
        <dbReference type="Proteomes" id="UP000640426"/>
    </source>
</evidence>
<dbReference type="InterPro" id="IPR000157">
    <property type="entry name" value="TIR_dom"/>
</dbReference>
<feature type="domain" description="TIR" evidence="2">
    <location>
        <begin position="178"/>
        <end position="320"/>
    </location>
</feature>
<proteinExistence type="predicted"/>
<gene>
    <name evidence="3" type="ORF">JAO74_06205</name>
</gene>
<reference evidence="4" key="1">
    <citation type="submission" date="2020-12" db="EMBL/GenBank/DDBJ databases">
        <title>Hymenobacter sp.</title>
        <authorList>
            <person name="Kim M.K."/>
        </authorList>
    </citation>
    <scope>NUCLEOTIDE SEQUENCE [LARGE SCALE GENOMIC DNA]</scope>
    <source>
        <strain evidence="4">BT553</strain>
    </source>
</reference>